<dbReference type="EMBL" id="JAALFG010000001">
    <property type="protein sequence ID" value="NGP17351.1"/>
    <property type="molecule type" value="Genomic_DNA"/>
</dbReference>
<reference evidence="2 3" key="1">
    <citation type="submission" date="2020-02" db="EMBL/GenBank/DDBJ databases">
        <authorList>
            <person name="Khan S.A."/>
            <person name="Jeon C.O."/>
            <person name="Chun B.H."/>
        </authorList>
    </citation>
    <scope>NUCLEOTIDE SEQUENCE [LARGE SCALE GENOMIC DNA]</scope>
    <source>
        <strain evidence="2 3">H239</strain>
    </source>
</reference>
<dbReference type="Gene3D" id="3.40.50.2020">
    <property type="match status" value="1"/>
</dbReference>
<evidence type="ECO:0000259" key="1">
    <source>
        <dbReference type="Pfam" id="PF00156"/>
    </source>
</evidence>
<keyword evidence="2" id="KW-0808">Transferase</keyword>
<gene>
    <name evidence="2" type="ORF">G5575_06410</name>
</gene>
<sequence>MSLLPHQFWQTVDPAGSHASPAEGWVDSYPVSLPDGRQVLLPIRVLPGDGTAAVASLIINQASFAVEDAISAALADLLRPFSPDVIIGVPTLGLPLANNVARRLGHGRMVALGTSRKFWYRDELSAPMSSITSPNQQKTLFLDPRSLPLLEDKRIAVIDDVISSGTSMAAALNLLGSAGLKPVAIGAAMLQGTRWHDLLGEWKAKIVAPLASPRLGRIATGHWQQI</sequence>
<feature type="domain" description="Phosphoribosyltransferase" evidence="1">
    <location>
        <begin position="66"/>
        <end position="195"/>
    </location>
</feature>
<keyword evidence="2" id="KW-0328">Glycosyltransferase</keyword>
<dbReference type="Proteomes" id="UP000474802">
    <property type="component" value="Unassembled WGS sequence"/>
</dbReference>
<dbReference type="RefSeq" id="WP_164533544.1">
    <property type="nucleotide sequence ID" value="NZ_JAALFG010000001.1"/>
</dbReference>
<dbReference type="Pfam" id="PF00156">
    <property type="entry name" value="Pribosyltran"/>
    <property type="match status" value="1"/>
</dbReference>
<dbReference type="PANTHER" id="PTHR43218">
    <property type="entry name" value="PHOSPHORIBOSYLTRANSFERASE-RELATED"/>
    <property type="match status" value="1"/>
</dbReference>
<proteinExistence type="predicted"/>
<protein>
    <submittedName>
        <fullName evidence="2">Phosphoribosyltransferase</fullName>
    </submittedName>
</protein>
<dbReference type="AlphaFoldDB" id="A0A6M1SWX5"/>
<organism evidence="2 3">
    <name type="scientific">Devosia aurantiaca</name>
    <dbReference type="NCBI Taxonomy" id="2714858"/>
    <lineage>
        <taxon>Bacteria</taxon>
        <taxon>Pseudomonadati</taxon>
        <taxon>Pseudomonadota</taxon>
        <taxon>Alphaproteobacteria</taxon>
        <taxon>Hyphomicrobiales</taxon>
        <taxon>Devosiaceae</taxon>
        <taxon>Devosia</taxon>
    </lineage>
</organism>
<dbReference type="SUPFAM" id="SSF53271">
    <property type="entry name" value="PRTase-like"/>
    <property type="match status" value="1"/>
</dbReference>
<name>A0A6M1SWX5_9HYPH</name>
<dbReference type="PANTHER" id="PTHR43218:SF1">
    <property type="entry name" value="PHOSPHORIBOSYLTRANSFERASE"/>
    <property type="match status" value="1"/>
</dbReference>
<keyword evidence="3" id="KW-1185">Reference proteome</keyword>
<dbReference type="GO" id="GO:0016757">
    <property type="term" value="F:glycosyltransferase activity"/>
    <property type="evidence" value="ECO:0007669"/>
    <property type="project" value="UniProtKB-KW"/>
</dbReference>
<dbReference type="CDD" id="cd06223">
    <property type="entry name" value="PRTases_typeI"/>
    <property type="match status" value="1"/>
</dbReference>
<evidence type="ECO:0000313" key="3">
    <source>
        <dbReference type="Proteomes" id="UP000474802"/>
    </source>
</evidence>
<evidence type="ECO:0000313" key="2">
    <source>
        <dbReference type="EMBL" id="NGP17351.1"/>
    </source>
</evidence>
<dbReference type="NCBIfam" id="NF004689">
    <property type="entry name" value="PRK06031.1"/>
    <property type="match status" value="1"/>
</dbReference>
<accession>A0A6M1SWX5</accession>
<reference evidence="2 3" key="2">
    <citation type="submission" date="2020-03" db="EMBL/GenBank/DDBJ databases">
        <title>Devosia chinhatensis sp. nov., isolated from a hexachlorocyclohexane (HCH) dump site in India.</title>
        <authorList>
            <person name="Kumar M."/>
            <person name="Lal R."/>
        </authorList>
    </citation>
    <scope>NUCLEOTIDE SEQUENCE [LARGE SCALE GENOMIC DNA]</scope>
    <source>
        <strain evidence="2 3">H239</strain>
    </source>
</reference>
<comment type="caution">
    <text evidence="2">The sequence shown here is derived from an EMBL/GenBank/DDBJ whole genome shotgun (WGS) entry which is preliminary data.</text>
</comment>
<dbReference type="InterPro" id="IPR029057">
    <property type="entry name" value="PRTase-like"/>
</dbReference>
<dbReference type="InterPro" id="IPR000836">
    <property type="entry name" value="PRTase_dom"/>
</dbReference>